<dbReference type="Proteomes" id="UP000196082">
    <property type="component" value="Unassembled WGS sequence"/>
</dbReference>
<accession>A0A1Y3LW13</accession>
<gene>
    <name evidence="1" type="ORF">B8W72_00270</name>
</gene>
<evidence type="ECO:0000313" key="1">
    <source>
        <dbReference type="EMBL" id="OUM39203.1"/>
    </source>
</evidence>
<proteinExistence type="predicted"/>
<reference evidence="1 2" key="1">
    <citation type="submission" date="2017-05" db="EMBL/GenBank/DDBJ databases">
        <title>Whole genome sequence of Pseudomonas putida isolate 1312 commercialized as a biostimulant.</title>
        <authorList>
            <person name="Crovadore J."/>
            <person name="Blanc P."/>
            <person name="Chablais R."/>
            <person name="Cochard B."/>
            <person name="Grizard D."/>
            <person name="Lefort F."/>
        </authorList>
    </citation>
    <scope>NUCLEOTIDE SEQUENCE [LARGE SCALE GENOMIC DNA]</scope>
    <source>
        <strain evidence="1 2">1312</strain>
    </source>
</reference>
<evidence type="ECO:0000313" key="2">
    <source>
        <dbReference type="Proteomes" id="UP000196082"/>
    </source>
</evidence>
<name>A0A1Y3LW13_PSEPU</name>
<dbReference type="EMBL" id="NFSB01000029">
    <property type="protein sequence ID" value="OUM39203.1"/>
    <property type="molecule type" value="Genomic_DNA"/>
</dbReference>
<dbReference type="AlphaFoldDB" id="A0A1Y3LW13"/>
<comment type="caution">
    <text evidence="1">The sequence shown here is derived from an EMBL/GenBank/DDBJ whole genome shotgun (WGS) entry which is preliminary data.</text>
</comment>
<protein>
    <submittedName>
        <fullName evidence="1">Uncharacterized protein</fullName>
    </submittedName>
</protein>
<sequence>MCNKIADTLNYLKPPAIYHPLYYSFECSPYRNFISNALNQYGSSIFFMTFTNLRDRIQLYANVLLVMHRGVKRKKKLQGFNSFKFICHYQIFKRTQGHVYFMYGEFVIATSFHLTPFLGQRVTYMYNIFLILSL</sequence>
<organism evidence="1 2">
    <name type="scientific">Pseudomonas putida</name>
    <name type="common">Arthrobacter siderocapsulatus</name>
    <dbReference type="NCBI Taxonomy" id="303"/>
    <lineage>
        <taxon>Bacteria</taxon>
        <taxon>Pseudomonadati</taxon>
        <taxon>Pseudomonadota</taxon>
        <taxon>Gammaproteobacteria</taxon>
        <taxon>Pseudomonadales</taxon>
        <taxon>Pseudomonadaceae</taxon>
        <taxon>Pseudomonas</taxon>
    </lineage>
</organism>